<feature type="compositionally biased region" description="Low complexity" evidence="1">
    <location>
        <begin position="80"/>
        <end position="96"/>
    </location>
</feature>
<dbReference type="eggNOG" id="ENOG502T1MC">
    <property type="taxonomic scope" value="Eukaryota"/>
</dbReference>
<feature type="region of interest" description="Disordered" evidence="1">
    <location>
        <begin position="70"/>
        <end position="133"/>
    </location>
</feature>
<keyword evidence="3" id="KW-1185">Reference proteome</keyword>
<dbReference type="AlphaFoldDB" id="M1W8N0"/>
<proteinExistence type="predicted"/>
<name>M1W8N0_CLAP2</name>
<reference evidence="2 3" key="1">
    <citation type="journal article" date="2013" name="PLoS Genet.">
        <title>Plant-symbiotic fungi as chemical engineers: Multi-genome analysis of the Clavicipitaceae reveals dynamics of alkaloid loci.</title>
        <authorList>
            <person name="Schardl C.L."/>
            <person name="Young C.A."/>
            <person name="Hesse U."/>
            <person name="Amyotte S.G."/>
            <person name="Andreeva K."/>
            <person name="Calie P.J."/>
            <person name="Fleetwood D.J."/>
            <person name="Haws D.C."/>
            <person name="Moore N."/>
            <person name="Oeser B."/>
            <person name="Panaccione D.G."/>
            <person name="Schweri K.K."/>
            <person name="Voisey C.R."/>
            <person name="Farman M.L."/>
            <person name="Jaromczyk J.W."/>
            <person name="Roe B.A."/>
            <person name="O'Sullivan D.M."/>
            <person name="Scott B."/>
            <person name="Tudzynski P."/>
            <person name="An Z."/>
            <person name="Arnaoudova E.G."/>
            <person name="Bullock C.T."/>
            <person name="Charlton N.D."/>
            <person name="Chen L."/>
            <person name="Cox M."/>
            <person name="Dinkins R.D."/>
            <person name="Florea S."/>
            <person name="Glenn A.E."/>
            <person name="Gordon A."/>
            <person name="Gueldener U."/>
            <person name="Harris D.R."/>
            <person name="Hollin W."/>
            <person name="Jaromczyk J."/>
            <person name="Johnson R.D."/>
            <person name="Khan A.K."/>
            <person name="Leistner E."/>
            <person name="Leuchtmann A."/>
            <person name="Li C."/>
            <person name="Liu J."/>
            <person name="Liu J."/>
            <person name="Liu M."/>
            <person name="Mace W."/>
            <person name="Machado C."/>
            <person name="Nagabhyru P."/>
            <person name="Pan J."/>
            <person name="Schmid J."/>
            <person name="Sugawara K."/>
            <person name="Steiner U."/>
            <person name="Takach J.E."/>
            <person name="Tanaka E."/>
            <person name="Webb J.S."/>
            <person name="Wilson E.V."/>
            <person name="Wiseman J.L."/>
            <person name="Yoshida R."/>
            <person name="Zeng Z."/>
        </authorList>
    </citation>
    <scope>NUCLEOTIDE SEQUENCE [LARGE SCALE GENOMIC DNA]</scope>
    <source>
        <strain evidence="2 3">20.1</strain>
    </source>
</reference>
<organism evidence="2 3">
    <name type="scientific">Claviceps purpurea (strain 20.1)</name>
    <name type="common">Ergot fungus</name>
    <name type="synonym">Sphacelia segetum</name>
    <dbReference type="NCBI Taxonomy" id="1111077"/>
    <lineage>
        <taxon>Eukaryota</taxon>
        <taxon>Fungi</taxon>
        <taxon>Dikarya</taxon>
        <taxon>Ascomycota</taxon>
        <taxon>Pezizomycotina</taxon>
        <taxon>Sordariomycetes</taxon>
        <taxon>Hypocreomycetidae</taxon>
        <taxon>Hypocreales</taxon>
        <taxon>Clavicipitaceae</taxon>
        <taxon>Claviceps</taxon>
    </lineage>
</organism>
<dbReference type="VEuPathDB" id="FungiDB:CPUR_05838"/>
<dbReference type="Proteomes" id="UP000016801">
    <property type="component" value="Unassembled WGS sequence"/>
</dbReference>
<sequence length="133" mass="14442">MKVEDEDSLGQPALPQEQAWCHKGDTRCGNLTDAKLEAAQKEEYARQQGEKLLLVEQQLQQLTGVLHQSQIESAERAERAAPPSTSADDAAATTRSIGAGGLHTSAESHEDKAEDRSTPPWMAVRAERAALTH</sequence>
<feature type="compositionally biased region" description="Basic and acidic residues" evidence="1">
    <location>
        <begin position="106"/>
        <end position="117"/>
    </location>
</feature>
<accession>M1W8N0</accession>
<evidence type="ECO:0000313" key="2">
    <source>
        <dbReference type="EMBL" id="CCE31980.1"/>
    </source>
</evidence>
<protein>
    <submittedName>
        <fullName evidence="2">Uncharacterized protein</fullName>
    </submittedName>
</protein>
<dbReference type="HOGENOM" id="CLU_1906523_0_0_1"/>
<gene>
    <name evidence="2" type="ORF">CPUR_05838</name>
</gene>
<dbReference type="EMBL" id="CAGA01000036">
    <property type="protein sequence ID" value="CCE31980.1"/>
    <property type="molecule type" value="Genomic_DNA"/>
</dbReference>
<evidence type="ECO:0000313" key="3">
    <source>
        <dbReference type="Proteomes" id="UP000016801"/>
    </source>
</evidence>
<comment type="caution">
    <text evidence="2">The sequence shown here is derived from an EMBL/GenBank/DDBJ whole genome shotgun (WGS) entry which is preliminary data.</text>
</comment>
<evidence type="ECO:0000256" key="1">
    <source>
        <dbReference type="SAM" id="MobiDB-lite"/>
    </source>
</evidence>